<organism evidence="1 2">
    <name type="scientific">Hygrophoropsis aurantiaca</name>
    <dbReference type="NCBI Taxonomy" id="72124"/>
    <lineage>
        <taxon>Eukaryota</taxon>
        <taxon>Fungi</taxon>
        <taxon>Dikarya</taxon>
        <taxon>Basidiomycota</taxon>
        <taxon>Agaricomycotina</taxon>
        <taxon>Agaricomycetes</taxon>
        <taxon>Agaricomycetidae</taxon>
        <taxon>Boletales</taxon>
        <taxon>Coniophorineae</taxon>
        <taxon>Hygrophoropsidaceae</taxon>
        <taxon>Hygrophoropsis</taxon>
    </lineage>
</organism>
<reference evidence="1" key="1">
    <citation type="journal article" date="2021" name="New Phytol.">
        <title>Evolutionary innovations through gain and loss of genes in the ectomycorrhizal Boletales.</title>
        <authorList>
            <person name="Wu G."/>
            <person name="Miyauchi S."/>
            <person name="Morin E."/>
            <person name="Kuo A."/>
            <person name="Drula E."/>
            <person name="Varga T."/>
            <person name="Kohler A."/>
            <person name="Feng B."/>
            <person name="Cao Y."/>
            <person name="Lipzen A."/>
            <person name="Daum C."/>
            <person name="Hundley H."/>
            <person name="Pangilinan J."/>
            <person name="Johnson J."/>
            <person name="Barry K."/>
            <person name="LaButti K."/>
            <person name="Ng V."/>
            <person name="Ahrendt S."/>
            <person name="Min B."/>
            <person name="Choi I.G."/>
            <person name="Park H."/>
            <person name="Plett J.M."/>
            <person name="Magnuson J."/>
            <person name="Spatafora J.W."/>
            <person name="Nagy L.G."/>
            <person name="Henrissat B."/>
            <person name="Grigoriev I.V."/>
            <person name="Yang Z.L."/>
            <person name="Xu J."/>
            <person name="Martin F.M."/>
        </authorList>
    </citation>
    <scope>NUCLEOTIDE SEQUENCE</scope>
    <source>
        <strain evidence="1">ATCC 28755</strain>
    </source>
</reference>
<keyword evidence="2" id="KW-1185">Reference proteome</keyword>
<name>A0ACB8ATC8_9AGAM</name>
<sequence>MYRSALTSTSRAFAAPSIYTRSIHFSPVAAKSVTEKVSEVADAVNKKVGKGLASAIETGEKVTSTAEEKLGKSCSQGSTKEEAKKSTDSLKNQVGSTAESAKRTAQETAEQAKQKANQTSAGAREAKDNMKNQLPKSPPANGPKRVHFRGTFKLVRSESPISSDSVLFSNRAGRGEK</sequence>
<evidence type="ECO:0000313" key="2">
    <source>
        <dbReference type="Proteomes" id="UP000790377"/>
    </source>
</evidence>
<proteinExistence type="predicted"/>
<dbReference type="EMBL" id="MU267591">
    <property type="protein sequence ID" value="KAH7916499.1"/>
    <property type="molecule type" value="Genomic_DNA"/>
</dbReference>
<protein>
    <submittedName>
        <fullName evidence="1">Uncharacterized protein</fullName>
    </submittedName>
</protein>
<comment type="caution">
    <text evidence="1">The sequence shown here is derived from an EMBL/GenBank/DDBJ whole genome shotgun (WGS) entry which is preliminary data.</text>
</comment>
<dbReference type="Proteomes" id="UP000790377">
    <property type="component" value="Unassembled WGS sequence"/>
</dbReference>
<gene>
    <name evidence="1" type="ORF">BJ138DRAFT_1097173</name>
</gene>
<accession>A0ACB8ATC8</accession>
<evidence type="ECO:0000313" key="1">
    <source>
        <dbReference type="EMBL" id="KAH7916499.1"/>
    </source>
</evidence>